<evidence type="ECO:0000313" key="2">
    <source>
        <dbReference type="Proteomes" id="UP001177021"/>
    </source>
</evidence>
<name>A0ACB0KQ79_TRIPR</name>
<comment type="caution">
    <text evidence="1">The sequence shown here is derived from an EMBL/GenBank/DDBJ whole genome shotgun (WGS) entry which is preliminary data.</text>
</comment>
<dbReference type="Proteomes" id="UP001177021">
    <property type="component" value="Unassembled WGS sequence"/>
</dbReference>
<accession>A0ACB0KQ79</accession>
<dbReference type="EMBL" id="CASHSV030000311">
    <property type="protein sequence ID" value="CAJ2659340.1"/>
    <property type="molecule type" value="Genomic_DNA"/>
</dbReference>
<proteinExistence type="predicted"/>
<gene>
    <name evidence="1" type="ORF">MILVUS5_LOCUS25528</name>
</gene>
<evidence type="ECO:0000313" key="1">
    <source>
        <dbReference type="EMBL" id="CAJ2659340.1"/>
    </source>
</evidence>
<protein>
    <submittedName>
        <fullName evidence="1">Uncharacterized protein</fullName>
    </submittedName>
</protein>
<reference evidence="1" key="1">
    <citation type="submission" date="2023-10" db="EMBL/GenBank/DDBJ databases">
        <authorList>
            <person name="Rodriguez Cubillos JULIANA M."/>
            <person name="De Vega J."/>
        </authorList>
    </citation>
    <scope>NUCLEOTIDE SEQUENCE</scope>
</reference>
<organism evidence="1 2">
    <name type="scientific">Trifolium pratense</name>
    <name type="common">Red clover</name>
    <dbReference type="NCBI Taxonomy" id="57577"/>
    <lineage>
        <taxon>Eukaryota</taxon>
        <taxon>Viridiplantae</taxon>
        <taxon>Streptophyta</taxon>
        <taxon>Embryophyta</taxon>
        <taxon>Tracheophyta</taxon>
        <taxon>Spermatophyta</taxon>
        <taxon>Magnoliopsida</taxon>
        <taxon>eudicotyledons</taxon>
        <taxon>Gunneridae</taxon>
        <taxon>Pentapetalae</taxon>
        <taxon>rosids</taxon>
        <taxon>fabids</taxon>
        <taxon>Fabales</taxon>
        <taxon>Fabaceae</taxon>
        <taxon>Papilionoideae</taxon>
        <taxon>50 kb inversion clade</taxon>
        <taxon>NPAAA clade</taxon>
        <taxon>Hologalegina</taxon>
        <taxon>IRL clade</taxon>
        <taxon>Trifolieae</taxon>
        <taxon>Trifolium</taxon>
    </lineage>
</organism>
<sequence>MLDFRGYNVQRMKTSVLLLLDIEEESSADGQEDEMNEDEFALFTKFQQWNRFNKRNFRGGNSSRNFVSKKDDQKNCFNCKKPGHFIADCPEMSAKDKSKRYSSKKQQFKSKLRKSLMATFEELSSEEEVEEEEEANLALMASTDSDVDSDDESESDSEVTDEVFSDCSKSQLITALNKVIEKHLRVLNKQKVLQENLNTLTEQAEHFQGLYQETLNRVNDLEKGCAVCHKPTDEQEMALQQFVHLNLGKSKAANLVYNVMRHRGEGLGYEYGRTYSKLKTYPKKVGKSWVYYVVPQSEEGKKFGTLEDEDNNLRDLGNDNSEEPSSSGSGKKSSEDKSYSELDSVSSDVLKVSKSEASTSGTRGTPVHEKSQPKGSEVFKRKSNLKPQRQHRTKPITQRSIMNHSWYLDSGCSRHMTGDKQLFSKLTMKEGGSVGFGGNQKGKIIGTGTVGNSSLSINDVWLVDGLKHNLLSISQFCDNGYVVVFNKESCTVSKQSDNTMIFKGLRKNNVYKINLSDLNEQKVMCLLTLSEEKWIWHKRLGHANWRLISKLSKLDLVRGLPKIKYHSNTLCGSCQKGKITKSSFKPKNIVSTSRPLELLHIDLFGPVNTASINGKKYGLVIVDDYSRWTWVKFLRTKDEAYDEFSIFCKQIQNEKGYTILKVRSDHGGEFENEPFENFCEKYGILHEFSSPRTPQQNGVVERKNRTLQEMARTMMHETKVAKFLWAEAVSTACYVQNRIYIRSKLNKTAYELFKGRKPDISYFHQFGCTCYILNNKVHLKKFDARGYKGIFIGYSERSKAYRLYISETHTVEETMHVKFDDKEPDQVSELVEGLSRFQVSEDQYSDIPNYSEHPFSEVPLNTIVPTDSEQPSTEASAEPDVDEIPPFIFKNLQIVGNEMEFPESELTFLSEKMVDFDGLQANGFDVKKYFIAQGWDKYFDMLNGPIYPDLLKKFWMKAKVFDKHEAKKEELAAIERDPSLKGKTRKEMGLLDYTGVQIRSNICGMNMAISPIHFNALLGLPNSGIELDVFEKDTRYRDDLLHLICTDFSLKGKVKGLTDECRVLFKIILAAISPRVGGTDTISWTHRHLLYFLLTEKKVNLGDYFFERICEAIFASKSQRKTTIVYPRLLSDLLHQGHVVQNLRKFHPELVEKRFYPEILNANFLSKMRLIASKPVAPPQEFTVRLEDRLYVAGYPLISEADAEHIIQDYLEVLRQEGFVVDRSMVPPAPVSQYNPKRKPKRKAEAQDDLPKPDLLAQKKVKVEQSMAEQRTKRKHEETANKAVEGASKKPIVIEEDSSDSSSEGSTSEDETESDEETLATRLRKRSAPTPKDKGKSSKYVFNEKEIGLGYTKPLKTILPTSDISTSDNPLSELEKHLSPDPLNNHPFSHETQHKSSSPPKPTSPQPEPQPDIPPSEPQPDIPVTNPTSPTKQSSPPPEPTPEHKSPEHVHPESTSDISSSEPTPEPHPNPSAEHASPERIHTCAPKPSEVEVVIIDNPTPEIPTLSTIPNPSPSSSHTFRNLSTQFHEDLLRLSTIKDRFLVCPSDVDLEVSSIKARICNALDVAAAKVKAVIGKRDLEGISFMRDSLARAELKRLTPFNHEEHERAKLVAIAAAVRRMSEFKDCWVDSTLLQRLEDQRIETARLEEAAARVAELANELHNEDTTEEDVLDVLASQDQEDVLMIDYPEEGEPSDKGKAPLIEEPEPVFEDQAPAMADQLQIFQEALREQQEGLERQRAAQETLETKVDGLVSNVGSLNDKFDQLLAFLKKP</sequence>
<keyword evidence="2" id="KW-1185">Reference proteome</keyword>